<organism evidence="2 3">
    <name type="scientific">Streptomyces venetus</name>
    <dbReference type="NCBI Taxonomy" id="1701086"/>
    <lineage>
        <taxon>Bacteria</taxon>
        <taxon>Bacillati</taxon>
        <taxon>Actinomycetota</taxon>
        <taxon>Actinomycetes</taxon>
        <taxon>Kitasatosporales</taxon>
        <taxon>Streptomycetaceae</taxon>
        <taxon>Streptomyces</taxon>
    </lineage>
</organism>
<evidence type="ECO:0000313" key="3">
    <source>
        <dbReference type="Proteomes" id="UP001501115"/>
    </source>
</evidence>
<evidence type="ECO:0000313" key="2">
    <source>
        <dbReference type="EMBL" id="GAA4340864.1"/>
    </source>
</evidence>
<dbReference type="EMBL" id="BAABET010000022">
    <property type="protein sequence ID" value="GAA4340864.1"/>
    <property type="molecule type" value="Genomic_DNA"/>
</dbReference>
<dbReference type="Proteomes" id="UP001501115">
    <property type="component" value="Unassembled WGS sequence"/>
</dbReference>
<accession>A0ABP8HM78</accession>
<proteinExistence type="predicted"/>
<feature type="region of interest" description="Disordered" evidence="1">
    <location>
        <begin position="238"/>
        <end position="284"/>
    </location>
</feature>
<comment type="caution">
    <text evidence="2">The sequence shown here is derived from an EMBL/GenBank/DDBJ whole genome shotgun (WGS) entry which is preliminary data.</text>
</comment>
<feature type="region of interest" description="Disordered" evidence="1">
    <location>
        <begin position="182"/>
        <end position="204"/>
    </location>
</feature>
<feature type="compositionally biased region" description="Basic and acidic residues" evidence="1">
    <location>
        <begin position="243"/>
        <end position="254"/>
    </location>
</feature>
<feature type="region of interest" description="Disordered" evidence="1">
    <location>
        <begin position="100"/>
        <end position="134"/>
    </location>
</feature>
<evidence type="ECO:0000256" key="1">
    <source>
        <dbReference type="SAM" id="MobiDB-lite"/>
    </source>
</evidence>
<protein>
    <recommendedName>
        <fullName evidence="4">PE-PGRS family protein</fullName>
    </recommendedName>
</protein>
<evidence type="ECO:0008006" key="4">
    <source>
        <dbReference type="Google" id="ProtNLM"/>
    </source>
</evidence>
<feature type="compositionally biased region" description="Pro residues" evidence="1">
    <location>
        <begin position="107"/>
        <end position="119"/>
    </location>
</feature>
<reference evidence="3" key="1">
    <citation type="journal article" date="2019" name="Int. J. Syst. Evol. Microbiol.">
        <title>The Global Catalogue of Microorganisms (GCM) 10K type strain sequencing project: providing services to taxonomists for standard genome sequencing and annotation.</title>
        <authorList>
            <consortium name="The Broad Institute Genomics Platform"/>
            <consortium name="The Broad Institute Genome Sequencing Center for Infectious Disease"/>
            <person name="Wu L."/>
            <person name="Ma J."/>
        </authorList>
    </citation>
    <scope>NUCLEOTIDE SEQUENCE [LARGE SCALE GENOMIC DNA]</scope>
    <source>
        <strain evidence="3">JCM 31290</strain>
    </source>
</reference>
<name>A0ABP8HM78_9ACTN</name>
<keyword evidence="3" id="KW-1185">Reference proteome</keyword>
<gene>
    <name evidence="2" type="ORF">GCM10023086_76770</name>
</gene>
<sequence length="284" mass="31625">MAIRARVAAVVDIALAAVDVTATVFVMNVGGRFHRRHLLAEARRHLALVLRGRRRDPGLDDQVVAAAISTHCLDISEPKTVRGLEAGYRLYTARWSLSDLPARRRPPTPAPDRQPPADPGEPAEPRPPGQDAGEWEIPRIPLQYERAVLAGAVVREKLRTTTAVRGRAYDVVAHQQAAMTEQLLVPELADPERDDQEQEPGRREAIDLTALRALRESRTDVEALDLTDERLRHLQDAFSKAADASRTRADRYAEQDDSDGAQPVRQDDQRSHHPQQPGPHRGVR</sequence>